<dbReference type="EMBL" id="MDYQ01000384">
    <property type="protein sequence ID" value="PRP75449.1"/>
    <property type="molecule type" value="Genomic_DNA"/>
</dbReference>
<dbReference type="AlphaFoldDB" id="A0A2P6MUR7"/>
<evidence type="ECO:0000313" key="1">
    <source>
        <dbReference type="EMBL" id="PRP75449.1"/>
    </source>
</evidence>
<proteinExistence type="predicted"/>
<reference evidence="1 2" key="1">
    <citation type="journal article" date="2018" name="Genome Biol. Evol.">
        <title>Multiple Roots of Fruiting Body Formation in Amoebozoa.</title>
        <authorList>
            <person name="Hillmann F."/>
            <person name="Forbes G."/>
            <person name="Novohradska S."/>
            <person name="Ferling I."/>
            <person name="Riege K."/>
            <person name="Groth M."/>
            <person name="Westermann M."/>
            <person name="Marz M."/>
            <person name="Spaller T."/>
            <person name="Winckler T."/>
            <person name="Schaap P."/>
            <person name="Glockner G."/>
        </authorList>
    </citation>
    <scope>NUCLEOTIDE SEQUENCE [LARGE SCALE GENOMIC DNA]</scope>
    <source>
        <strain evidence="1 2">Jena</strain>
    </source>
</reference>
<name>A0A2P6MUR7_9EUKA</name>
<dbReference type="Proteomes" id="UP000241769">
    <property type="component" value="Unassembled WGS sequence"/>
</dbReference>
<accession>A0A2P6MUR7</accession>
<gene>
    <name evidence="1" type="ORF">PROFUN_15734</name>
</gene>
<comment type="caution">
    <text evidence="1">The sequence shown here is derived from an EMBL/GenBank/DDBJ whole genome shotgun (WGS) entry which is preliminary data.</text>
</comment>
<dbReference type="InParanoid" id="A0A2P6MUR7"/>
<organism evidence="1 2">
    <name type="scientific">Planoprotostelium fungivorum</name>
    <dbReference type="NCBI Taxonomy" id="1890364"/>
    <lineage>
        <taxon>Eukaryota</taxon>
        <taxon>Amoebozoa</taxon>
        <taxon>Evosea</taxon>
        <taxon>Variosea</taxon>
        <taxon>Cavosteliida</taxon>
        <taxon>Cavosteliaceae</taxon>
        <taxon>Planoprotostelium</taxon>
    </lineage>
</organism>
<protein>
    <submittedName>
        <fullName evidence="1">Uncharacterized protein</fullName>
    </submittedName>
</protein>
<evidence type="ECO:0000313" key="2">
    <source>
        <dbReference type="Proteomes" id="UP000241769"/>
    </source>
</evidence>
<keyword evidence="2" id="KW-1185">Reference proteome</keyword>
<sequence length="138" mass="15780">MVRKDKIGNPILSGDILFLITPPTGLCVKGLLYILRRFEEPSRNDASDVDFEGVYGYILNKERMDGKIAIRALRLGFTIDYEMARCPGKRSISKRGTSTSQKCYQWIVDYIKKNPQPEDMFKRKGTMSPQMVTLLPAR</sequence>
<dbReference type="OrthoDB" id="409897at2759"/>